<dbReference type="InterPro" id="IPR016163">
    <property type="entry name" value="Ald_DH_C"/>
</dbReference>
<evidence type="ECO:0000313" key="9">
    <source>
        <dbReference type="Proteomes" id="UP000236621"/>
    </source>
</evidence>
<dbReference type="AlphaFoldDB" id="A0A2K3Q7I8"/>
<comment type="similarity">
    <text evidence="1 6">Belongs to the aldehyde dehydrogenase family.</text>
</comment>
<comment type="catalytic activity">
    <reaction evidence="4">
        <text>an aldehyde + NAD(+) + H2O = a carboxylate + NADH + 2 H(+)</text>
        <dbReference type="Rhea" id="RHEA:16185"/>
        <dbReference type="ChEBI" id="CHEBI:15377"/>
        <dbReference type="ChEBI" id="CHEBI:15378"/>
        <dbReference type="ChEBI" id="CHEBI:17478"/>
        <dbReference type="ChEBI" id="CHEBI:29067"/>
        <dbReference type="ChEBI" id="CHEBI:57540"/>
        <dbReference type="ChEBI" id="CHEBI:57945"/>
        <dbReference type="EC" id="1.2.1.3"/>
    </reaction>
</comment>
<organism evidence="8 9">
    <name type="scientific">Tolypocladium capitatum</name>
    <dbReference type="NCBI Taxonomy" id="45235"/>
    <lineage>
        <taxon>Eukaryota</taxon>
        <taxon>Fungi</taxon>
        <taxon>Dikarya</taxon>
        <taxon>Ascomycota</taxon>
        <taxon>Pezizomycotina</taxon>
        <taxon>Sordariomycetes</taxon>
        <taxon>Hypocreomycetidae</taxon>
        <taxon>Hypocreales</taxon>
        <taxon>Ophiocordycipitaceae</taxon>
        <taxon>Tolypocladium</taxon>
    </lineage>
</organism>
<gene>
    <name evidence="8" type="ORF">TCAP_06594</name>
</gene>
<feature type="active site" evidence="5">
    <location>
        <position position="248"/>
    </location>
</feature>
<dbReference type="FunFam" id="3.40.309.10:FF:000012">
    <property type="entry name" value="Betaine aldehyde dehydrogenase"/>
    <property type="match status" value="1"/>
</dbReference>
<reference evidence="8 9" key="1">
    <citation type="submission" date="2017-08" db="EMBL/GenBank/DDBJ databases">
        <title>Harnessing the power of phylogenomics to disentangle the directionality and signatures of interkingdom host jumping in the parasitic fungal genus Tolypocladium.</title>
        <authorList>
            <person name="Quandt C.A."/>
            <person name="Patterson W."/>
            <person name="Spatafora J.W."/>
        </authorList>
    </citation>
    <scope>NUCLEOTIDE SEQUENCE [LARGE SCALE GENOMIC DNA]</scope>
    <source>
        <strain evidence="8 9">CBS 113982</strain>
    </source>
</reference>
<dbReference type="Proteomes" id="UP000236621">
    <property type="component" value="Unassembled WGS sequence"/>
</dbReference>
<keyword evidence="2 6" id="KW-0560">Oxidoreductase</keyword>
<comment type="caution">
    <text evidence="8">The sequence shown here is derived from an EMBL/GenBank/DDBJ whole genome shotgun (WGS) entry which is preliminary data.</text>
</comment>
<evidence type="ECO:0000256" key="6">
    <source>
        <dbReference type="RuleBase" id="RU003345"/>
    </source>
</evidence>
<dbReference type="PROSITE" id="PS00687">
    <property type="entry name" value="ALDEHYDE_DEHYDR_GLU"/>
    <property type="match status" value="1"/>
</dbReference>
<dbReference type="InterPro" id="IPR029510">
    <property type="entry name" value="Ald_DH_CS_GLU"/>
</dbReference>
<sequence length="495" mass="52943">MTLLGFQNLTSTQWSSPDSSNHFPVDNPATGAIITTVAGADTTTAAAAIAASQAAFLKWRAIPPFQRGLLLLKCADALELRKEELARLLCAENGKPYQDALGLDLLFLVGVFRFFGSLTGKLPSEFYDRGNSYTSVFHEPYGVCVGILPFNWPPIHTGGKLAPCLAAGNTMILKPGDQAPLTVLRIVEILQGVLPENVVTAVASCGPEVPQFLVANPTVRAVSFTGSTANGSAVARAAATTVKPATLELGGKNAMVVFDDSDQDKAVAEALEGAFFNKGEACTAVSRVLVHEAVYDAFIEKLAGGVRKLVTGDGADSKTHVGPCISKASQQRVLSYIEKGKQEGARILAQGPAPTDPACKNGYFVQPTVFVDVTRDMTIAREEIFGPVSCVIKFSTEAEAVSIVNEAAYGLTAIIFSRDHERCQRISRQLDVGMIWFNNYSRNVLGTPFGGAKDSGYGREHCIDTLREWTRAKAVHQPSGLGGFVNWRAVKECLP</sequence>
<dbReference type="STRING" id="45235.A0A2K3Q7I8"/>
<evidence type="ECO:0000259" key="7">
    <source>
        <dbReference type="Pfam" id="PF00171"/>
    </source>
</evidence>
<evidence type="ECO:0000256" key="2">
    <source>
        <dbReference type="ARBA" id="ARBA00023002"/>
    </source>
</evidence>
<accession>A0A2K3Q7I8</accession>
<proteinExistence type="inferred from homology"/>
<dbReference type="SUPFAM" id="SSF53720">
    <property type="entry name" value="ALDH-like"/>
    <property type="match status" value="1"/>
</dbReference>
<evidence type="ECO:0000313" key="8">
    <source>
        <dbReference type="EMBL" id="PNY23454.1"/>
    </source>
</evidence>
<dbReference type="PROSITE" id="PS00070">
    <property type="entry name" value="ALDEHYDE_DEHYDR_CYS"/>
    <property type="match status" value="1"/>
</dbReference>
<keyword evidence="9" id="KW-1185">Reference proteome</keyword>
<evidence type="ECO:0000256" key="3">
    <source>
        <dbReference type="ARBA" id="ARBA00024226"/>
    </source>
</evidence>
<dbReference type="Gene3D" id="3.40.309.10">
    <property type="entry name" value="Aldehyde Dehydrogenase, Chain A, domain 2"/>
    <property type="match status" value="1"/>
</dbReference>
<evidence type="ECO:0000256" key="1">
    <source>
        <dbReference type="ARBA" id="ARBA00009986"/>
    </source>
</evidence>
<protein>
    <recommendedName>
        <fullName evidence="3">aldehyde dehydrogenase (NAD(+))</fullName>
        <ecNumber evidence="3">1.2.1.3</ecNumber>
    </recommendedName>
</protein>
<dbReference type="FunFam" id="3.40.605.10:FF:000007">
    <property type="entry name" value="NAD/NADP-dependent betaine aldehyde dehydrogenase"/>
    <property type="match status" value="1"/>
</dbReference>
<name>A0A2K3Q7I8_9HYPO</name>
<dbReference type="PANTHER" id="PTHR11699">
    <property type="entry name" value="ALDEHYDE DEHYDROGENASE-RELATED"/>
    <property type="match status" value="1"/>
</dbReference>
<dbReference type="EMBL" id="NRSZ01001092">
    <property type="protein sequence ID" value="PNY23454.1"/>
    <property type="molecule type" value="Genomic_DNA"/>
</dbReference>
<dbReference type="CDD" id="cd07078">
    <property type="entry name" value="ALDH"/>
    <property type="match status" value="1"/>
</dbReference>
<dbReference type="InterPro" id="IPR016161">
    <property type="entry name" value="Ald_DH/histidinol_DH"/>
</dbReference>
<evidence type="ECO:0000256" key="5">
    <source>
        <dbReference type="PROSITE-ProRule" id="PRU10007"/>
    </source>
</evidence>
<dbReference type="EC" id="1.2.1.3" evidence="3"/>
<dbReference type="InterPro" id="IPR016160">
    <property type="entry name" value="Ald_DH_CS_CYS"/>
</dbReference>
<dbReference type="GO" id="GO:0004029">
    <property type="term" value="F:aldehyde dehydrogenase (NAD+) activity"/>
    <property type="evidence" value="ECO:0007669"/>
    <property type="project" value="UniProtKB-EC"/>
</dbReference>
<dbReference type="InterPro" id="IPR015590">
    <property type="entry name" value="Aldehyde_DH_dom"/>
</dbReference>
<dbReference type="Pfam" id="PF00171">
    <property type="entry name" value="Aldedh"/>
    <property type="match status" value="1"/>
</dbReference>
<feature type="domain" description="Aldehyde dehydrogenase" evidence="7">
    <location>
        <begin position="14"/>
        <end position="475"/>
    </location>
</feature>
<dbReference type="Gene3D" id="3.40.605.10">
    <property type="entry name" value="Aldehyde Dehydrogenase, Chain A, domain 1"/>
    <property type="match status" value="1"/>
</dbReference>
<evidence type="ECO:0000256" key="4">
    <source>
        <dbReference type="ARBA" id="ARBA00049194"/>
    </source>
</evidence>
<dbReference type="InterPro" id="IPR016162">
    <property type="entry name" value="Ald_DH_N"/>
</dbReference>
<dbReference type="OrthoDB" id="310895at2759"/>